<evidence type="ECO:0000256" key="1">
    <source>
        <dbReference type="SAM" id="MobiDB-lite"/>
    </source>
</evidence>
<evidence type="ECO:0000313" key="3">
    <source>
        <dbReference type="Proteomes" id="UP001280121"/>
    </source>
</evidence>
<proteinExistence type="predicted"/>
<dbReference type="AlphaFoldDB" id="A0AAD9XIF3"/>
<gene>
    <name evidence="2" type="ORF">Ddye_006669</name>
</gene>
<protein>
    <submittedName>
        <fullName evidence="2">Uncharacterized protein</fullName>
    </submittedName>
</protein>
<organism evidence="2 3">
    <name type="scientific">Dipteronia dyeriana</name>
    <dbReference type="NCBI Taxonomy" id="168575"/>
    <lineage>
        <taxon>Eukaryota</taxon>
        <taxon>Viridiplantae</taxon>
        <taxon>Streptophyta</taxon>
        <taxon>Embryophyta</taxon>
        <taxon>Tracheophyta</taxon>
        <taxon>Spermatophyta</taxon>
        <taxon>Magnoliopsida</taxon>
        <taxon>eudicotyledons</taxon>
        <taxon>Gunneridae</taxon>
        <taxon>Pentapetalae</taxon>
        <taxon>rosids</taxon>
        <taxon>malvids</taxon>
        <taxon>Sapindales</taxon>
        <taxon>Sapindaceae</taxon>
        <taxon>Hippocastanoideae</taxon>
        <taxon>Acereae</taxon>
        <taxon>Dipteronia</taxon>
    </lineage>
</organism>
<accession>A0AAD9XIF3</accession>
<feature type="region of interest" description="Disordered" evidence="1">
    <location>
        <begin position="39"/>
        <end position="79"/>
    </location>
</feature>
<dbReference type="EMBL" id="JANJYI010000002">
    <property type="protein sequence ID" value="KAK2660136.1"/>
    <property type="molecule type" value="Genomic_DNA"/>
</dbReference>
<name>A0AAD9XIF3_9ROSI</name>
<evidence type="ECO:0000313" key="2">
    <source>
        <dbReference type="EMBL" id="KAK2660136.1"/>
    </source>
</evidence>
<dbReference type="Proteomes" id="UP001280121">
    <property type="component" value="Unassembled WGS sequence"/>
</dbReference>
<reference evidence="2" key="1">
    <citation type="journal article" date="2023" name="Plant J.">
        <title>Genome sequences and population genomics provide insights into the demographic history, inbreeding, and mutation load of two 'living fossil' tree species of Dipteronia.</title>
        <authorList>
            <person name="Feng Y."/>
            <person name="Comes H.P."/>
            <person name="Chen J."/>
            <person name="Zhu S."/>
            <person name="Lu R."/>
            <person name="Zhang X."/>
            <person name="Li P."/>
            <person name="Qiu J."/>
            <person name="Olsen K.M."/>
            <person name="Qiu Y."/>
        </authorList>
    </citation>
    <scope>NUCLEOTIDE SEQUENCE</scope>
    <source>
        <strain evidence="2">KIB01</strain>
    </source>
</reference>
<sequence>MIPEPKLCPKASAEYPSFINTRQNPLVDDVCKDLISSTGEISPGISFQDEQKKPCLAKQDNDIASSGSESSPDDDDDDD</sequence>
<comment type="caution">
    <text evidence="2">The sequence shown here is derived from an EMBL/GenBank/DDBJ whole genome shotgun (WGS) entry which is preliminary data.</text>
</comment>
<keyword evidence="3" id="KW-1185">Reference proteome</keyword>